<gene>
    <name evidence="1" type="ORF">ENV75_05280</name>
</gene>
<reference evidence="1" key="1">
    <citation type="journal article" date="2020" name="mSystems">
        <title>Genome- and Community-Level Interaction Insights into Carbon Utilization and Element Cycling Functions of Hydrothermarchaeota in Hydrothermal Sediment.</title>
        <authorList>
            <person name="Zhou Z."/>
            <person name="Liu Y."/>
            <person name="Xu W."/>
            <person name="Pan J."/>
            <person name="Luo Z.H."/>
            <person name="Li M."/>
        </authorList>
    </citation>
    <scope>NUCLEOTIDE SEQUENCE [LARGE SCALE GENOMIC DNA]</scope>
    <source>
        <strain evidence="1">SpSt-788</strain>
    </source>
</reference>
<name>A0A7C4AJT8_9BACT</name>
<dbReference type="AlphaFoldDB" id="A0A7C4AJT8"/>
<proteinExistence type="predicted"/>
<dbReference type="EMBL" id="DTHO01000058">
    <property type="protein sequence ID" value="HGG99841.1"/>
    <property type="molecule type" value="Genomic_DNA"/>
</dbReference>
<organism evidence="1">
    <name type="scientific">Thermodesulfovibrio aggregans</name>
    <dbReference type="NCBI Taxonomy" id="86166"/>
    <lineage>
        <taxon>Bacteria</taxon>
        <taxon>Pseudomonadati</taxon>
        <taxon>Nitrospirota</taxon>
        <taxon>Thermodesulfovibrionia</taxon>
        <taxon>Thermodesulfovibrionales</taxon>
        <taxon>Thermodesulfovibrionaceae</taxon>
        <taxon>Thermodesulfovibrio</taxon>
    </lineage>
</organism>
<protein>
    <submittedName>
        <fullName evidence="1">DUF3486 family protein</fullName>
    </submittedName>
</protein>
<accession>A0A7C4AJT8</accession>
<dbReference type="InterPro" id="IPR021874">
    <property type="entry name" value="Phage_Mu_Gp27"/>
</dbReference>
<comment type="caution">
    <text evidence="1">The sequence shown here is derived from an EMBL/GenBank/DDBJ whole genome shotgun (WGS) entry which is preliminary data.</text>
</comment>
<evidence type="ECO:0000313" key="1">
    <source>
        <dbReference type="EMBL" id="HGG99841.1"/>
    </source>
</evidence>
<dbReference type="Pfam" id="PF11985">
    <property type="entry name" value="Phage_Mu_Gp27"/>
    <property type="match status" value="1"/>
</dbReference>
<sequence>MMQLQLRTEMSRRSKVDLYGLLDRIIRLYEEEKKTIADIEAILRAEGYDISRESIRRKLKSSKEIAEVYRKSIEEAQVLIDAVRNNPNTDVIEVTSSLLAHKLFEYTKTIEELDFQSADEFIRAVQRLADAQVKVARLRLDYQKGFEAAKKEIIQALSVELQKEPELLSKLKDIINNVKAQE</sequence>